<sequence length="193" mass="21633">MGVLKLNFDGGKVEEDGWGWGFVVRSSNGDICLVGVQQGSNFFGPILEKAKACLCGLRAAREQRYLCLAVEGDCLPLIQKLKNRLIDDNVLEFIIRDILALVECFEFVSFLFVKRGGNRVAHNLAHWQPISHERRVWVDDVPERIVSRASDDISLVMLASAMKGTGFRQLLRPCDSDSRKPATRLAFAPLLWS</sequence>
<dbReference type="GO" id="GO:0003676">
    <property type="term" value="F:nucleic acid binding"/>
    <property type="evidence" value="ECO:0007669"/>
    <property type="project" value="InterPro"/>
</dbReference>
<dbReference type="SUPFAM" id="SSF53098">
    <property type="entry name" value="Ribonuclease H-like"/>
    <property type="match status" value="1"/>
</dbReference>
<dbReference type="PANTHER" id="PTHR47074">
    <property type="entry name" value="BNAC02G40300D PROTEIN"/>
    <property type="match status" value="1"/>
</dbReference>
<dbReference type="Proteomes" id="UP001153076">
    <property type="component" value="Unassembled WGS sequence"/>
</dbReference>
<dbReference type="PANTHER" id="PTHR47074:SF21">
    <property type="entry name" value="RNASE H TYPE-1 DOMAIN-CONTAINING PROTEIN"/>
    <property type="match status" value="1"/>
</dbReference>
<keyword evidence="3" id="KW-1185">Reference proteome</keyword>
<dbReference type="Gene3D" id="3.30.420.10">
    <property type="entry name" value="Ribonuclease H-like superfamily/Ribonuclease H"/>
    <property type="match status" value="1"/>
</dbReference>
<comment type="caution">
    <text evidence="2">The sequence shown here is derived from an EMBL/GenBank/DDBJ whole genome shotgun (WGS) entry which is preliminary data.</text>
</comment>
<dbReference type="Pfam" id="PF13456">
    <property type="entry name" value="RVT_3"/>
    <property type="match status" value="1"/>
</dbReference>
<evidence type="ECO:0000313" key="2">
    <source>
        <dbReference type="EMBL" id="KAJ8441704.1"/>
    </source>
</evidence>
<evidence type="ECO:0000259" key="1">
    <source>
        <dbReference type="Pfam" id="PF13456"/>
    </source>
</evidence>
<name>A0A9Q1QH75_9CARY</name>
<dbReference type="InterPro" id="IPR044730">
    <property type="entry name" value="RNase_H-like_dom_plant"/>
</dbReference>
<feature type="domain" description="RNase H type-1" evidence="1">
    <location>
        <begin position="7"/>
        <end position="127"/>
    </location>
</feature>
<proteinExistence type="predicted"/>
<dbReference type="InterPro" id="IPR036397">
    <property type="entry name" value="RNaseH_sf"/>
</dbReference>
<accession>A0A9Q1QH75</accession>
<reference evidence="2" key="1">
    <citation type="submission" date="2022-04" db="EMBL/GenBank/DDBJ databases">
        <title>Carnegiea gigantea Genome sequencing and assembly v2.</title>
        <authorList>
            <person name="Copetti D."/>
            <person name="Sanderson M.J."/>
            <person name="Burquez A."/>
            <person name="Wojciechowski M.F."/>
        </authorList>
    </citation>
    <scope>NUCLEOTIDE SEQUENCE</scope>
    <source>
        <strain evidence="2">SGP5-SGP5p</strain>
        <tissue evidence="2">Aerial part</tissue>
    </source>
</reference>
<dbReference type="AlphaFoldDB" id="A0A9Q1QH75"/>
<gene>
    <name evidence="2" type="ORF">Cgig2_019091</name>
</gene>
<dbReference type="OrthoDB" id="1906820at2759"/>
<dbReference type="InterPro" id="IPR002156">
    <property type="entry name" value="RNaseH_domain"/>
</dbReference>
<evidence type="ECO:0000313" key="3">
    <source>
        <dbReference type="Proteomes" id="UP001153076"/>
    </source>
</evidence>
<dbReference type="InterPro" id="IPR052929">
    <property type="entry name" value="RNase_H-like_EbsB-rel"/>
</dbReference>
<dbReference type="InterPro" id="IPR012337">
    <property type="entry name" value="RNaseH-like_sf"/>
</dbReference>
<protein>
    <recommendedName>
        <fullName evidence="1">RNase H type-1 domain-containing protein</fullName>
    </recommendedName>
</protein>
<dbReference type="GO" id="GO:0004523">
    <property type="term" value="F:RNA-DNA hybrid ribonuclease activity"/>
    <property type="evidence" value="ECO:0007669"/>
    <property type="project" value="InterPro"/>
</dbReference>
<dbReference type="CDD" id="cd06222">
    <property type="entry name" value="RNase_H_like"/>
    <property type="match status" value="1"/>
</dbReference>
<organism evidence="2 3">
    <name type="scientific">Carnegiea gigantea</name>
    <dbReference type="NCBI Taxonomy" id="171969"/>
    <lineage>
        <taxon>Eukaryota</taxon>
        <taxon>Viridiplantae</taxon>
        <taxon>Streptophyta</taxon>
        <taxon>Embryophyta</taxon>
        <taxon>Tracheophyta</taxon>
        <taxon>Spermatophyta</taxon>
        <taxon>Magnoliopsida</taxon>
        <taxon>eudicotyledons</taxon>
        <taxon>Gunneridae</taxon>
        <taxon>Pentapetalae</taxon>
        <taxon>Caryophyllales</taxon>
        <taxon>Cactineae</taxon>
        <taxon>Cactaceae</taxon>
        <taxon>Cactoideae</taxon>
        <taxon>Echinocereeae</taxon>
        <taxon>Carnegiea</taxon>
    </lineage>
</organism>
<dbReference type="EMBL" id="JAKOGI010000156">
    <property type="protein sequence ID" value="KAJ8441704.1"/>
    <property type="molecule type" value="Genomic_DNA"/>
</dbReference>